<organism evidence="1 2">
    <name type="scientific">Parasulfitobacter algicola</name>
    <dbReference type="NCBI Taxonomy" id="2614809"/>
    <lineage>
        <taxon>Bacteria</taxon>
        <taxon>Pseudomonadati</taxon>
        <taxon>Pseudomonadota</taxon>
        <taxon>Alphaproteobacteria</taxon>
        <taxon>Rhodobacterales</taxon>
        <taxon>Roseobacteraceae</taxon>
        <taxon>Parasulfitobacter</taxon>
    </lineage>
</organism>
<dbReference type="Proteomes" id="UP000777935">
    <property type="component" value="Unassembled WGS sequence"/>
</dbReference>
<evidence type="ECO:0000313" key="2">
    <source>
        <dbReference type="Proteomes" id="UP000777935"/>
    </source>
</evidence>
<sequence length="51" mass="5848">MLERLVETSNPKVMTALESKIAKLEEGKLRLSDKLTENAKRKHTKGEFSNF</sequence>
<proteinExistence type="predicted"/>
<dbReference type="EMBL" id="JABUFE010000003">
    <property type="protein sequence ID" value="NSX54777.1"/>
    <property type="molecule type" value="Genomic_DNA"/>
</dbReference>
<accession>A0ABX2IPG5</accession>
<protein>
    <submittedName>
        <fullName evidence="1">Uncharacterized protein</fullName>
    </submittedName>
</protein>
<comment type="caution">
    <text evidence="1">The sequence shown here is derived from an EMBL/GenBank/DDBJ whole genome shotgun (WGS) entry which is preliminary data.</text>
</comment>
<gene>
    <name evidence="1" type="ORF">HRQ87_08170</name>
</gene>
<keyword evidence="2" id="KW-1185">Reference proteome</keyword>
<reference evidence="1 2" key="1">
    <citation type="submission" date="2020-06" db="EMBL/GenBank/DDBJ databases">
        <title>Sulfitobacter algicola sp. nov., isolated from green algae.</title>
        <authorList>
            <person name="Wang C."/>
        </authorList>
    </citation>
    <scope>NUCLEOTIDE SEQUENCE [LARGE SCALE GENOMIC DNA]</scope>
    <source>
        <strain evidence="1 2">1151</strain>
    </source>
</reference>
<name>A0ABX2IPG5_9RHOB</name>
<evidence type="ECO:0000313" key="1">
    <source>
        <dbReference type="EMBL" id="NSX54777.1"/>
    </source>
</evidence>
<dbReference type="RefSeq" id="WP_174137115.1">
    <property type="nucleotide sequence ID" value="NZ_JABUFE010000003.1"/>
</dbReference>